<gene>
    <name evidence="2" type="ORF">X975_01924</name>
</gene>
<dbReference type="EMBL" id="KK116538">
    <property type="protein sequence ID" value="KFM68063.1"/>
    <property type="molecule type" value="Genomic_DNA"/>
</dbReference>
<protein>
    <submittedName>
        <fullName evidence="2">Trans-1,2-dihydrobenzene-1,2-diol dehydrogenase</fullName>
    </submittedName>
</protein>
<dbReference type="PANTHER" id="PTHR22604:SF105">
    <property type="entry name" value="TRANS-1,2-DIHYDROBENZENE-1,2-DIOL DEHYDROGENASE"/>
    <property type="match status" value="1"/>
</dbReference>
<dbReference type="InterPro" id="IPR050984">
    <property type="entry name" value="Gfo/Idh/MocA_domain"/>
</dbReference>
<feature type="non-terminal residue" evidence="2">
    <location>
        <position position="98"/>
    </location>
</feature>
<proteinExistence type="predicted"/>
<sequence>MANDMTITGTKGCVKLPKNMWCPVIVETPEKTYEFPLPDTKAPCNYIHSSGLRYEAIEVRECLKKGVLESSIMPLEDSIKLAEIMDEIRQQIGVKHED</sequence>
<dbReference type="AlphaFoldDB" id="A0A087TSH4"/>
<keyword evidence="1" id="KW-0560">Oxidoreductase</keyword>
<dbReference type="Gene3D" id="3.30.360.10">
    <property type="entry name" value="Dihydrodipicolinate Reductase, domain 2"/>
    <property type="match status" value="1"/>
</dbReference>
<dbReference type="STRING" id="407821.A0A087TSH4"/>
<dbReference type="OMA" id="ERKYEHV"/>
<dbReference type="Proteomes" id="UP000054359">
    <property type="component" value="Unassembled WGS sequence"/>
</dbReference>
<accession>A0A087TSH4</accession>
<dbReference type="GO" id="GO:0016491">
    <property type="term" value="F:oxidoreductase activity"/>
    <property type="evidence" value="ECO:0007669"/>
    <property type="project" value="UniProtKB-KW"/>
</dbReference>
<reference evidence="2 3" key="1">
    <citation type="submission" date="2013-11" db="EMBL/GenBank/DDBJ databases">
        <title>Genome sequencing of Stegodyphus mimosarum.</title>
        <authorList>
            <person name="Bechsgaard J."/>
        </authorList>
    </citation>
    <scope>NUCLEOTIDE SEQUENCE [LARGE SCALE GENOMIC DNA]</scope>
</reference>
<dbReference type="OrthoDB" id="2129491at2759"/>
<evidence type="ECO:0000313" key="2">
    <source>
        <dbReference type="EMBL" id="KFM68063.1"/>
    </source>
</evidence>
<dbReference type="PANTHER" id="PTHR22604">
    <property type="entry name" value="OXIDOREDUCTASES"/>
    <property type="match status" value="1"/>
</dbReference>
<organism evidence="2 3">
    <name type="scientific">Stegodyphus mimosarum</name>
    <name type="common">African social velvet spider</name>
    <dbReference type="NCBI Taxonomy" id="407821"/>
    <lineage>
        <taxon>Eukaryota</taxon>
        <taxon>Metazoa</taxon>
        <taxon>Ecdysozoa</taxon>
        <taxon>Arthropoda</taxon>
        <taxon>Chelicerata</taxon>
        <taxon>Arachnida</taxon>
        <taxon>Araneae</taxon>
        <taxon>Araneomorphae</taxon>
        <taxon>Entelegynae</taxon>
        <taxon>Eresoidea</taxon>
        <taxon>Eresidae</taxon>
        <taxon>Stegodyphus</taxon>
    </lineage>
</organism>
<evidence type="ECO:0000256" key="1">
    <source>
        <dbReference type="ARBA" id="ARBA00023002"/>
    </source>
</evidence>
<evidence type="ECO:0000313" key="3">
    <source>
        <dbReference type="Proteomes" id="UP000054359"/>
    </source>
</evidence>
<keyword evidence="3" id="KW-1185">Reference proteome</keyword>
<name>A0A087TSH4_STEMI</name>